<dbReference type="SMART" id="SM00849">
    <property type="entry name" value="Lactamase_B"/>
    <property type="match status" value="1"/>
</dbReference>
<evidence type="ECO:0000256" key="2">
    <source>
        <dbReference type="ARBA" id="ARBA00022723"/>
    </source>
</evidence>
<gene>
    <name evidence="6" type="ORF">GCM10008983_20720</name>
</gene>
<proteinExistence type="predicted"/>
<evidence type="ECO:0000256" key="3">
    <source>
        <dbReference type="ARBA" id="ARBA00022801"/>
    </source>
</evidence>
<keyword evidence="2" id="KW-0479">Metal-binding</keyword>
<dbReference type="InterPro" id="IPR036866">
    <property type="entry name" value="RibonucZ/Hydroxyglut_hydro"/>
</dbReference>
<evidence type="ECO:0000256" key="4">
    <source>
        <dbReference type="ARBA" id="ARBA00022833"/>
    </source>
</evidence>
<dbReference type="PANTHER" id="PTHR46233:SF3">
    <property type="entry name" value="HYDROXYACYLGLUTATHIONE HYDROLASE GLOC"/>
    <property type="match status" value="1"/>
</dbReference>
<comment type="caution">
    <text evidence="6">The sequence shown here is derived from an EMBL/GenBank/DDBJ whole genome shotgun (WGS) entry which is preliminary data.</text>
</comment>
<sequence length="207" mass="22723">MNVHCIPAGPLGTNCYIVRNGTDALIIDPGGDEDHIIQYLTDAGVTPRAIFLTHAHFDHIGAVSALRFYYDIDVHIHVNEQHWLDDPEKNGSSLFLGRGIKTEQAEHVLVPGRLQEGSMSFDVIHTPGHSPGSVSFLFHDEQVIISGDVLFNGGIGRTDLPGGDIQQLERSIRTSLYGLPDSYVVYPGHGPETTIGQEKQQNPFFTI</sequence>
<evidence type="ECO:0000313" key="6">
    <source>
        <dbReference type="EMBL" id="GAA0443363.1"/>
    </source>
</evidence>
<dbReference type="Gene3D" id="3.60.15.10">
    <property type="entry name" value="Ribonuclease Z/Hydroxyacylglutathione hydrolase-like"/>
    <property type="match status" value="1"/>
</dbReference>
<dbReference type="EMBL" id="BAAADM010000054">
    <property type="protein sequence ID" value="GAA0443363.1"/>
    <property type="molecule type" value="Genomic_DNA"/>
</dbReference>
<dbReference type="PANTHER" id="PTHR46233">
    <property type="entry name" value="HYDROXYACYLGLUTATHIONE HYDROLASE GLOC"/>
    <property type="match status" value="1"/>
</dbReference>
<feature type="domain" description="Metallo-beta-lactamase" evidence="5">
    <location>
        <begin position="12"/>
        <end position="189"/>
    </location>
</feature>
<evidence type="ECO:0000259" key="5">
    <source>
        <dbReference type="SMART" id="SM00849"/>
    </source>
</evidence>
<accession>A0ABN0ZCZ9</accession>
<keyword evidence="4" id="KW-0862">Zinc</keyword>
<dbReference type="InterPro" id="IPR001279">
    <property type="entry name" value="Metallo-B-lactamas"/>
</dbReference>
<evidence type="ECO:0000313" key="7">
    <source>
        <dbReference type="Proteomes" id="UP001501459"/>
    </source>
</evidence>
<evidence type="ECO:0000256" key="1">
    <source>
        <dbReference type="ARBA" id="ARBA00001947"/>
    </source>
</evidence>
<comment type="cofactor">
    <cofactor evidence="1">
        <name>Zn(2+)</name>
        <dbReference type="ChEBI" id="CHEBI:29105"/>
    </cofactor>
</comment>
<dbReference type="Proteomes" id="UP001501459">
    <property type="component" value="Unassembled WGS sequence"/>
</dbReference>
<protein>
    <submittedName>
        <fullName evidence="6">MBL fold metallo-hydrolase</fullName>
    </submittedName>
</protein>
<dbReference type="SUPFAM" id="SSF56281">
    <property type="entry name" value="Metallo-hydrolase/oxidoreductase"/>
    <property type="match status" value="1"/>
</dbReference>
<dbReference type="CDD" id="cd06262">
    <property type="entry name" value="metallo-hydrolase-like_MBL-fold"/>
    <property type="match status" value="1"/>
</dbReference>
<keyword evidence="3" id="KW-0378">Hydrolase</keyword>
<dbReference type="Pfam" id="PF00753">
    <property type="entry name" value="Lactamase_B"/>
    <property type="match status" value="1"/>
</dbReference>
<organism evidence="6 7">
    <name type="scientific">Lentibacillus halophilus</name>
    <dbReference type="NCBI Taxonomy" id="295065"/>
    <lineage>
        <taxon>Bacteria</taxon>
        <taxon>Bacillati</taxon>
        <taxon>Bacillota</taxon>
        <taxon>Bacilli</taxon>
        <taxon>Bacillales</taxon>
        <taxon>Bacillaceae</taxon>
        <taxon>Lentibacillus</taxon>
    </lineage>
</organism>
<name>A0ABN0ZCZ9_9BACI</name>
<dbReference type="InterPro" id="IPR051453">
    <property type="entry name" value="MBL_Glyoxalase_II"/>
</dbReference>
<keyword evidence="7" id="KW-1185">Reference proteome</keyword>
<dbReference type="RefSeq" id="WP_343752855.1">
    <property type="nucleotide sequence ID" value="NZ_BAAADM010000054.1"/>
</dbReference>
<reference evidence="6 7" key="1">
    <citation type="journal article" date="2019" name="Int. J. Syst. Evol. Microbiol.">
        <title>The Global Catalogue of Microorganisms (GCM) 10K type strain sequencing project: providing services to taxonomists for standard genome sequencing and annotation.</title>
        <authorList>
            <consortium name="The Broad Institute Genomics Platform"/>
            <consortium name="The Broad Institute Genome Sequencing Center for Infectious Disease"/>
            <person name="Wu L."/>
            <person name="Ma J."/>
        </authorList>
    </citation>
    <scope>NUCLEOTIDE SEQUENCE [LARGE SCALE GENOMIC DNA]</scope>
    <source>
        <strain evidence="6 7">JCM 12149</strain>
    </source>
</reference>